<dbReference type="InterPro" id="IPR057982">
    <property type="entry name" value="TPR_NAA35"/>
</dbReference>
<feature type="domain" description="NAA35-like TPR repeats" evidence="5">
    <location>
        <begin position="324"/>
        <end position="705"/>
    </location>
</feature>
<evidence type="ECO:0000313" key="7">
    <source>
        <dbReference type="Proteomes" id="UP000650833"/>
    </source>
</evidence>
<dbReference type="InterPro" id="IPR007244">
    <property type="entry name" value="Naa35_N"/>
</dbReference>
<dbReference type="EMBL" id="JAEPRC010000809">
    <property type="protein sequence ID" value="KAG2191577.1"/>
    <property type="molecule type" value="Genomic_DNA"/>
</dbReference>
<dbReference type="PANTHER" id="PTHR21373:SF0">
    <property type="entry name" value="N-ALPHA-ACETYLTRANSFERASE 35, NATC AUXILIARY SUBUNIT"/>
    <property type="match status" value="1"/>
</dbReference>
<gene>
    <name evidence="6" type="ORF">INT46_004936</name>
</gene>
<organism evidence="6 7">
    <name type="scientific">Mucor plumbeus</name>
    <dbReference type="NCBI Taxonomy" id="97098"/>
    <lineage>
        <taxon>Eukaryota</taxon>
        <taxon>Fungi</taxon>
        <taxon>Fungi incertae sedis</taxon>
        <taxon>Mucoromycota</taxon>
        <taxon>Mucoromycotina</taxon>
        <taxon>Mucoromycetes</taxon>
        <taxon>Mucorales</taxon>
        <taxon>Mucorineae</taxon>
        <taxon>Mucoraceae</taxon>
        <taxon>Mucor</taxon>
    </lineage>
</organism>
<evidence type="ECO:0000313" key="6">
    <source>
        <dbReference type="EMBL" id="KAG2191577.1"/>
    </source>
</evidence>
<evidence type="ECO:0000256" key="2">
    <source>
        <dbReference type="ARBA" id="ARBA00006289"/>
    </source>
</evidence>
<dbReference type="AlphaFoldDB" id="A0A8H7QFP8"/>
<name>A0A8H7QFP8_9FUNG</name>
<protein>
    <submittedName>
        <fullName evidence="6">Uncharacterized protein</fullName>
    </submittedName>
</protein>
<keyword evidence="3" id="KW-0963">Cytoplasm</keyword>
<dbReference type="Pfam" id="PF25789">
    <property type="entry name" value="TPR_NAA35"/>
    <property type="match status" value="1"/>
</dbReference>
<comment type="similarity">
    <text evidence="2">Belongs to the MAK10 family.</text>
</comment>
<feature type="domain" description="NAA35-like N-terminal" evidence="4">
    <location>
        <begin position="50"/>
        <end position="195"/>
    </location>
</feature>
<dbReference type="OrthoDB" id="269405at2759"/>
<comment type="caution">
    <text evidence="6">The sequence shown here is derived from an EMBL/GenBank/DDBJ whole genome shotgun (WGS) entry which is preliminary data.</text>
</comment>
<comment type="subcellular location">
    <subcellularLocation>
        <location evidence="1">Cytoplasm</location>
    </subcellularLocation>
</comment>
<keyword evidence="7" id="KW-1185">Reference proteome</keyword>
<evidence type="ECO:0000256" key="1">
    <source>
        <dbReference type="ARBA" id="ARBA00004496"/>
    </source>
</evidence>
<dbReference type="InterPro" id="IPR057983">
    <property type="entry name" value="NAA35-like_N"/>
</dbReference>
<reference evidence="6" key="1">
    <citation type="submission" date="2020-12" db="EMBL/GenBank/DDBJ databases">
        <title>Metabolic potential, ecology and presence of endohyphal bacteria is reflected in genomic diversity of Mucoromycotina.</title>
        <authorList>
            <person name="Muszewska A."/>
            <person name="Okrasinska A."/>
            <person name="Steczkiewicz K."/>
            <person name="Drgas O."/>
            <person name="Orlowska M."/>
            <person name="Perlinska-Lenart U."/>
            <person name="Aleksandrzak-Piekarczyk T."/>
            <person name="Szatraj K."/>
            <person name="Zielenkiewicz U."/>
            <person name="Pilsyk S."/>
            <person name="Malc E."/>
            <person name="Mieczkowski P."/>
            <person name="Kruszewska J.S."/>
            <person name="Biernat P."/>
            <person name="Pawlowska J."/>
        </authorList>
    </citation>
    <scope>NUCLEOTIDE SEQUENCE</scope>
    <source>
        <strain evidence="6">CBS 226.32</strain>
    </source>
</reference>
<dbReference type="Pfam" id="PF04112">
    <property type="entry name" value="Mak10"/>
    <property type="match status" value="1"/>
</dbReference>
<dbReference type="Proteomes" id="UP000650833">
    <property type="component" value="Unassembled WGS sequence"/>
</dbReference>
<accession>A0A8H7QFP8</accession>
<proteinExistence type="inferred from homology"/>
<evidence type="ECO:0000256" key="3">
    <source>
        <dbReference type="ARBA" id="ARBA00022490"/>
    </source>
</evidence>
<dbReference type="PANTHER" id="PTHR21373">
    <property type="entry name" value="GLUCOSE REPRESSIBLE PROTEIN MAK10"/>
    <property type="match status" value="1"/>
</dbReference>
<evidence type="ECO:0000259" key="4">
    <source>
        <dbReference type="Pfam" id="PF04112"/>
    </source>
</evidence>
<dbReference type="GO" id="GO:0031417">
    <property type="term" value="C:NatC complex"/>
    <property type="evidence" value="ECO:0007669"/>
    <property type="project" value="InterPro"/>
</dbReference>
<evidence type="ECO:0000259" key="5">
    <source>
        <dbReference type="Pfam" id="PF25789"/>
    </source>
</evidence>
<sequence length="708" mass="82452">MQQPLGDLQEAFTELNINIPNEEEQQEYLLPQWKDITSFLDKATNDFDVGQLVHLHSFTLFDAMSAIEIMDPRMDTGMAIEETFEKFDIEKRLSCEDTLGIMDRLVVREMAWISGHSLAQTVYTCIYFHYIKKLNELSMPTLTSNMDDIIYGVLRSYILATVKCCHYIWTEMTQGNVYEEEDFTTNLFGLHFNNQNPDVMIFNDIDSSIMLLNHLLNTKISDSEKNIVKAILNRVEIRKSFLISLVYLSKLEGSFLPNAKTELKKIIELLDNVDLTIGNDVSDAFDPNINRKLTSQTPPRPVELSSLEQSFKEYNLLIQRLHSICDVNDYPSVNSLMNYFLNFAAHQPYPDAFSRSKLNSIFFHNQRIFGTIVVSKFILDSIKETVQPPLWWTSPTRQPAHVNPAEFINAHDTLKAYLDRISMVFVEYFKISCHNRSRQRRMLCKVVAEWEILQEEAAGVDEVFHALEKDKEGSQTPYYFSSWAYNLKLTMIEKILYLGFELDLYGSHEYIMIYWYVQCVLGSRAYLLDRISNFIDQTIEIPDVYNYLRTNQLLNYSKKCLSEAMLKILLSAKHTKQFDQRTLVFDDEETRYLQRFKPFVALISPPHPTYQQFSEIVSIENFDLSRMKEIIKNDLTESKKVLEGLLGMSPEETNTEMCNDDFKEDVKNLIRTIVANSIGLNYISESIPNSNININFKYHPWFPILIKN</sequence>